<protein>
    <submittedName>
        <fullName evidence="1">DNA primase</fullName>
    </submittedName>
</protein>
<accession>A0A6J5STA3</accession>
<evidence type="ECO:0000313" key="1">
    <source>
        <dbReference type="EMBL" id="CAB4218802.1"/>
    </source>
</evidence>
<reference evidence="1" key="1">
    <citation type="submission" date="2020-05" db="EMBL/GenBank/DDBJ databases">
        <authorList>
            <person name="Chiriac C."/>
            <person name="Salcher M."/>
            <person name="Ghai R."/>
            <person name="Kavagutti S V."/>
        </authorList>
    </citation>
    <scope>NUCLEOTIDE SEQUENCE</scope>
</reference>
<dbReference type="EMBL" id="LR797474">
    <property type="protein sequence ID" value="CAB4218802.1"/>
    <property type="molecule type" value="Genomic_DNA"/>
</dbReference>
<organism evidence="1">
    <name type="scientific">uncultured Caudovirales phage</name>
    <dbReference type="NCBI Taxonomy" id="2100421"/>
    <lineage>
        <taxon>Viruses</taxon>
        <taxon>Duplodnaviria</taxon>
        <taxon>Heunggongvirae</taxon>
        <taxon>Uroviricota</taxon>
        <taxon>Caudoviricetes</taxon>
        <taxon>Peduoviridae</taxon>
        <taxon>Maltschvirus</taxon>
        <taxon>Maltschvirus maltsch</taxon>
    </lineage>
</organism>
<name>A0A6J5STA3_9CAUD</name>
<gene>
    <name evidence="1" type="ORF">UFOVP1604_46</name>
</gene>
<sequence length="373" mass="42915">MKIEEITAFIETLLRKRFHDVPEKQKIDGDTGRKLNFACPICGDSDKKVAKKRGNLYLDTGAYKCFNDGCMAYMTVGEFVARMSKQHGIMLPSFILEDEYKPVQAKRTENQLIRFLTSDTSQLVKITDVINRFSLKRLDLVDETSTAYKYIKGRGLNLIEDFGDCLYTDSSDNKVYIFNFDRRSGRLLGFSIRNLDPNTERKYIIKSYTDLSQIFSQKGLTKELVEDANFLNNYFNILNIDFSKPIRMTEGQFDSLFVDNAIATSGASKARSIFSNLGAKGATQVLFDRDKAGKTQMMNFIKQGYSVFLWNKAIGDLKRKFSSIDDQVSLNKVKDINDLFCYIHDRDSQYSLKEFNLWLNSYFSNSVFDMAYL</sequence>
<proteinExistence type="predicted"/>